<dbReference type="PRINTS" id="PR00455">
    <property type="entry name" value="HTHTETR"/>
</dbReference>
<dbReference type="PANTHER" id="PTHR30055">
    <property type="entry name" value="HTH-TYPE TRANSCRIPTIONAL REGULATOR RUTR"/>
    <property type="match status" value="1"/>
</dbReference>
<keyword evidence="6" id="KW-1185">Reference proteome</keyword>
<dbReference type="InterPro" id="IPR009057">
    <property type="entry name" value="Homeodomain-like_sf"/>
</dbReference>
<evidence type="ECO:0000313" key="5">
    <source>
        <dbReference type="EMBL" id="KAF0844786.1"/>
    </source>
</evidence>
<dbReference type="RefSeq" id="WP_084458745.1">
    <property type="nucleotide sequence ID" value="NZ_VMSD01000010.1"/>
</dbReference>
<comment type="caution">
    <text evidence="5">The sequence shown here is derived from an EMBL/GenBank/DDBJ whole genome shotgun (WGS) entry which is preliminary data.</text>
</comment>
<feature type="compositionally biased region" description="Polar residues" evidence="3">
    <location>
        <begin position="1"/>
        <end position="11"/>
    </location>
</feature>
<organism evidence="5 6">
    <name type="scientific">Nocardia caishijiensis</name>
    <dbReference type="NCBI Taxonomy" id="184756"/>
    <lineage>
        <taxon>Bacteria</taxon>
        <taxon>Bacillati</taxon>
        <taxon>Actinomycetota</taxon>
        <taxon>Actinomycetes</taxon>
        <taxon>Mycobacteriales</taxon>
        <taxon>Nocardiaceae</taxon>
        <taxon>Nocardia</taxon>
    </lineage>
</organism>
<dbReference type="Gene3D" id="1.10.357.10">
    <property type="entry name" value="Tetracycline Repressor, domain 2"/>
    <property type="match status" value="1"/>
</dbReference>
<dbReference type="EMBL" id="VMSD01000010">
    <property type="protein sequence ID" value="KAF0844786.1"/>
    <property type="molecule type" value="Genomic_DNA"/>
</dbReference>
<dbReference type="Proteomes" id="UP000798951">
    <property type="component" value="Unassembled WGS sequence"/>
</dbReference>
<dbReference type="InterPro" id="IPR001647">
    <property type="entry name" value="HTH_TetR"/>
</dbReference>
<evidence type="ECO:0000256" key="1">
    <source>
        <dbReference type="ARBA" id="ARBA00023125"/>
    </source>
</evidence>
<evidence type="ECO:0000256" key="2">
    <source>
        <dbReference type="PROSITE-ProRule" id="PRU00335"/>
    </source>
</evidence>
<dbReference type="InterPro" id="IPR050109">
    <property type="entry name" value="HTH-type_TetR-like_transc_reg"/>
</dbReference>
<accession>A0ABQ6YH52</accession>
<evidence type="ECO:0000313" key="6">
    <source>
        <dbReference type="Proteomes" id="UP000798951"/>
    </source>
</evidence>
<gene>
    <name evidence="5" type="ORF">FNL39_11018</name>
</gene>
<sequence>MVTTTETTSRCSALPGTENPARAVRGDGRRAHRRRVVLAAARDVFVVNGYHGARMEEISARAGISKPVLYSHFSGKLDLYLAVLQEYLDRMVDSVRAAVSADTVARTRVSSAGTVYFDRHRLDVGRPIPKQQAVDITVGMCWGGLSTYETAL</sequence>
<dbReference type="SUPFAM" id="SSF46689">
    <property type="entry name" value="Homeodomain-like"/>
    <property type="match status" value="1"/>
</dbReference>
<reference evidence="5 6" key="1">
    <citation type="submission" date="2019-07" db="EMBL/GenBank/DDBJ databases">
        <title>Genomic Encyclopedia of Type Strains, Phase IV (KMG-IV): sequencing the most valuable type-strain genomes for metagenomic binning, comparative biology and taxonomic classification.</title>
        <authorList>
            <person name="Goeker M."/>
        </authorList>
    </citation>
    <scope>NUCLEOTIDE SEQUENCE [LARGE SCALE GENOMIC DNA]</scope>
    <source>
        <strain evidence="5 6">DSM 44831</strain>
    </source>
</reference>
<feature type="domain" description="HTH tetR-type" evidence="4">
    <location>
        <begin position="31"/>
        <end position="91"/>
    </location>
</feature>
<dbReference type="PANTHER" id="PTHR30055:SF160">
    <property type="entry name" value="TRANSCRIPTIONAL REGULATORY PROTEIN (PROBABLY ASNC-FAMILY)-RELATED"/>
    <property type="match status" value="1"/>
</dbReference>
<proteinExistence type="predicted"/>
<keyword evidence="1 2" id="KW-0238">DNA-binding</keyword>
<evidence type="ECO:0000259" key="4">
    <source>
        <dbReference type="PROSITE" id="PS50977"/>
    </source>
</evidence>
<feature type="DNA-binding region" description="H-T-H motif" evidence="2">
    <location>
        <begin position="54"/>
        <end position="73"/>
    </location>
</feature>
<feature type="region of interest" description="Disordered" evidence="3">
    <location>
        <begin position="1"/>
        <end position="28"/>
    </location>
</feature>
<name>A0ABQ6YH52_9NOCA</name>
<evidence type="ECO:0000256" key="3">
    <source>
        <dbReference type="SAM" id="MobiDB-lite"/>
    </source>
</evidence>
<protein>
    <submittedName>
        <fullName evidence="5">TetR family transcriptional regulator</fullName>
    </submittedName>
</protein>
<dbReference type="Pfam" id="PF00440">
    <property type="entry name" value="TetR_N"/>
    <property type="match status" value="1"/>
</dbReference>
<dbReference type="PROSITE" id="PS50977">
    <property type="entry name" value="HTH_TETR_2"/>
    <property type="match status" value="1"/>
</dbReference>